<protein>
    <recommendedName>
        <fullName evidence="10">HD Cas3-type domain-containing protein</fullName>
    </recommendedName>
</protein>
<dbReference type="GO" id="GO:0005524">
    <property type="term" value="F:ATP binding"/>
    <property type="evidence" value="ECO:0007669"/>
    <property type="project" value="UniProtKB-KW"/>
</dbReference>
<dbReference type="NCBIfam" id="TIGR01596">
    <property type="entry name" value="cas3_HD"/>
    <property type="match status" value="1"/>
</dbReference>
<dbReference type="InterPro" id="IPR054712">
    <property type="entry name" value="Cas3-like_dom"/>
</dbReference>
<dbReference type="SMART" id="SM00487">
    <property type="entry name" value="DEXDc"/>
    <property type="match status" value="1"/>
</dbReference>
<dbReference type="InterPro" id="IPR006483">
    <property type="entry name" value="CRISPR-assoc_Cas3_HD"/>
</dbReference>
<evidence type="ECO:0000313" key="12">
    <source>
        <dbReference type="Proteomes" id="UP000324497"/>
    </source>
</evidence>
<evidence type="ECO:0000256" key="8">
    <source>
        <dbReference type="ARBA" id="ARBA00022840"/>
    </source>
</evidence>
<dbReference type="GO" id="GO:0046872">
    <property type="term" value="F:metal ion binding"/>
    <property type="evidence" value="ECO:0007669"/>
    <property type="project" value="UniProtKB-KW"/>
</dbReference>
<dbReference type="GO" id="GO:0016787">
    <property type="term" value="F:hydrolase activity"/>
    <property type="evidence" value="ECO:0007669"/>
    <property type="project" value="UniProtKB-KW"/>
</dbReference>
<feature type="domain" description="HD Cas3-type" evidence="10">
    <location>
        <begin position="5"/>
        <end position="186"/>
    </location>
</feature>
<keyword evidence="6" id="KW-0378">Hydrolase</keyword>
<reference evidence="11 12" key="1">
    <citation type="submission" date="2016-11" db="EMBL/GenBank/DDBJ databases">
        <title>Interaction between Lactobacillus species and yeast in water kefir.</title>
        <authorList>
            <person name="Behr J."/>
            <person name="Xu D."/>
            <person name="Vogel R.F."/>
        </authorList>
    </citation>
    <scope>NUCLEOTIDE SEQUENCE [LARGE SCALE GENOMIC DNA]</scope>
    <source>
        <strain evidence="11 12">TMW 1.1827</strain>
    </source>
</reference>
<evidence type="ECO:0000256" key="4">
    <source>
        <dbReference type="ARBA" id="ARBA00022723"/>
    </source>
</evidence>
<dbReference type="KEGG" id="lng:BSQ50_09925"/>
<comment type="similarity">
    <text evidence="1">In the N-terminal section; belongs to the CRISPR-associated nuclease Cas3-HD family.</text>
</comment>
<dbReference type="GO" id="GO:0051607">
    <property type="term" value="P:defense response to virus"/>
    <property type="evidence" value="ECO:0007669"/>
    <property type="project" value="UniProtKB-KW"/>
</dbReference>
<dbReference type="SMART" id="SM00490">
    <property type="entry name" value="HELICc"/>
    <property type="match status" value="1"/>
</dbReference>
<evidence type="ECO:0000259" key="10">
    <source>
        <dbReference type="PROSITE" id="PS51643"/>
    </source>
</evidence>
<keyword evidence="3" id="KW-0540">Nuclease</keyword>
<keyword evidence="9" id="KW-0051">Antiviral defense</keyword>
<gene>
    <name evidence="11" type="ORF">BSQ50_09925</name>
</gene>
<dbReference type="PROSITE" id="PS51643">
    <property type="entry name" value="HD_CAS3"/>
    <property type="match status" value="1"/>
</dbReference>
<dbReference type="Pfam" id="PF22590">
    <property type="entry name" value="Cas3-like_C_2"/>
    <property type="match status" value="1"/>
</dbReference>
<keyword evidence="4" id="KW-0479">Metal-binding</keyword>
<dbReference type="SUPFAM" id="SSF52540">
    <property type="entry name" value="P-loop containing nucleoside triphosphate hydrolases"/>
    <property type="match status" value="1"/>
</dbReference>
<dbReference type="Pfam" id="PF18019">
    <property type="entry name" value="Cas3_HD"/>
    <property type="match status" value="1"/>
</dbReference>
<dbReference type="Gene3D" id="3.40.50.300">
    <property type="entry name" value="P-loop containing nucleotide triphosphate hydrolases"/>
    <property type="match status" value="2"/>
</dbReference>
<dbReference type="InterPro" id="IPR014001">
    <property type="entry name" value="Helicase_ATP-bd"/>
</dbReference>
<name>A0A3Q8CZX9_9LACO</name>
<keyword evidence="5" id="KW-0547">Nucleotide-binding</keyword>
<dbReference type="InterPro" id="IPR050547">
    <property type="entry name" value="DEAD_box_RNA_helicases"/>
</dbReference>
<dbReference type="PANTHER" id="PTHR47963">
    <property type="entry name" value="DEAD-BOX ATP-DEPENDENT RNA HELICASE 47, MITOCHONDRIAL"/>
    <property type="match status" value="1"/>
</dbReference>
<proteinExistence type="inferred from homology"/>
<dbReference type="EMBL" id="CP018180">
    <property type="protein sequence ID" value="AUJ32823.1"/>
    <property type="molecule type" value="Genomic_DNA"/>
</dbReference>
<evidence type="ECO:0000256" key="7">
    <source>
        <dbReference type="ARBA" id="ARBA00022806"/>
    </source>
</evidence>
<keyword evidence="12" id="KW-1185">Reference proteome</keyword>
<comment type="similarity">
    <text evidence="2">In the central section; belongs to the CRISPR-associated helicase Cas3 family.</text>
</comment>
<dbReference type="GO" id="GO:0003723">
    <property type="term" value="F:RNA binding"/>
    <property type="evidence" value="ECO:0007669"/>
    <property type="project" value="TreeGrafter"/>
</dbReference>
<evidence type="ECO:0000256" key="6">
    <source>
        <dbReference type="ARBA" id="ARBA00022801"/>
    </source>
</evidence>
<evidence type="ECO:0000256" key="1">
    <source>
        <dbReference type="ARBA" id="ARBA00006847"/>
    </source>
</evidence>
<dbReference type="InterPro" id="IPR006474">
    <property type="entry name" value="Helicase_Cas3_CRISPR-ass_core"/>
</dbReference>
<dbReference type="Proteomes" id="UP000324497">
    <property type="component" value="Chromosome"/>
</dbReference>
<dbReference type="GO" id="GO:0004518">
    <property type="term" value="F:nuclease activity"/>
    <property type="evidence" value="ECO:0007669"/>
    <property type="project" value="UniProtKB-KW"/>
</dbReference>
<sequence>MDFLAKSNGETLSEHTENLLIQFKLLKKFYPQALVEDEWNILLLACKYHDLGKMNNKFQDKIKNKRRGMEKDELPHGLLSASLIPYRELQALYPISDLRALAYSVALHHERDFSEFDQDDYKREVRLLAEPADNFDFNRIGLHQMLPQVPSGRYFEFKTVIGATKEPDTYSKYVKTKGLLNRIDFAASGYYQVEFPDNGYLQANLQKNALGKWQKKHPDADWNEMQTWMGKHIEDNVMIIAQTGMGKTEGGLRWLANDKGFFTLPLKSAINSIYDRIKNEIFEKNEESKKHVGILHSDMQQILLEEFEKNDDFNSSNLNDYKVYLNETRGWSLPLTITTLDQVFNVVYHYRGYEPKLATLSYSKIIIDEIQMYSPDLLAYLIYGLKMIQKLGGKFAVMTATLAPFVVDLFKKNGLEFIMPTHPFLLPEFSQRHSVKILHHQLNANDIKNSFHNNKVLVICNTIKEAVSLYDELSFQLKDNVKLIHSRFIRKDRQRLEKEITNFSSKENKKFGVWIGTQVVEASLDIDFDVLYTELSELNSLFQRMGRCYRRRNFDRTGYNVFIYDGGEELPSGVHESSQRSVYDYEMFSLSKKIIANLNGPLSEQDKMDLIERTYTMKNLKDSSYLIKVRDTFEYLDACSNDHKSKQEIAKEFRDIESVTGIPQKIADENEALIKRLNELLQSNNYQKNQYEITKLKNKVLNLTVQVPSYLFYQKRNDIEVGFVELSRYQKIPIISDEYEYDNNKGLSLSPKKKEHEFDNIF</sequence>
<evidence type="ECO:0000313" key="11">
    <source>
        <dbReference type="EMBL" id="AUJ32823.1"/>
    </source>
</evidence>
<evidence type="ECO:0000256" key="5">
    <source>
        <dbReference type="ARBA" id="ARBA00022741"/>
    </source>
</evidence>
<evidence type="ECO:0000256" key="2">
    <source>
        <dbReference type="ARBA" id="ARBA00009046"/>
    </source>
</evidence>
<evidence type="ECO:0000256" key="3">
    <source>
        <dbReference type="ARBA" id="ARBA00022722"/>
    </source>
</evidence>
<dbReference type="NCBIfam" id="TIGR01587">
    <property type="entry name" value="cas3_core"/>
    <property type="match status" value="1"/>
</dbReference>
<dbReference type="InterPro" id="IPR038257">
    <property type="entry name" value="CRISPR-assoc_Cas3_HD_sf"/>
</dbReference>
<keyword evidence="8" id="KW-0067">ATP-binding</keyword>
<dbReference type="InterPro" id="IPR027417">
    <property type="entry name" value="P-loop_NTPase"/>
</dbReference>
<dbReference type="CDD" id="cd09641">
    <property type="entry name" value="Cas3''_I"/>
    <property type="match status" value="1"/>
</dbReference>
<dbReference type="AlphaFoldDB" id="A0A3Q8CZX9"/>
<dbReference type="Gene3D" id="1.10.3210.30">
    <property type="match status" value="1"/>
</dbReference>
<keyword evidence="7" id="KW-0347">Helicase</keyword>
<organism evidence="11 12">
    <name type="scientific">Liquorilactobacillus nagelii</name>
    <dbReference type="NCBI Taxonomy" id="82688"/>
    <lineage>
        <taxon>Bacteria</taxon>
        <taxon>Bacillati</taxon>
        <taxon>Bacillota</taxon>
        <taxon>Bacilli</taxon>
        <taxon>Lactobacillales</taxon>
        <taxon>Lactobacillaceae</taxon>
        <taxon>Liquorilactobacillus</taxon>
    </lineage>
</organism>
<evidence type="ECO:0000256" key="9">
    <source>
        <dbReference type="ARBA" id="ARBA00023118"/>
    </source>
</evidence>
<dbReference type="GO" id="GO:0003724">
    <property type="term" value="F:RNA helicase activity"/>
    <property type="evidence" value="ECO:0007669"/>
    <property type="project" value="TreeGrafter"/>
</dbReference>
<dbReference type="RefSeq" id="WP_148127082.1">
    <property type="nucleotide sequence ID" value="NZ_CP018180.1"/>
</dbReference>
<accession>A0A3Q8CZX9</accession>
<dbReference type="InterPro" id="IPR001650">
    <property type="entry name" value="Helicase_C-like"/>
</dbReference>
<dbReference type="PANTHER" id="PTHR47963:SF9">
    <property type="entry name" value="CRISPR-ASSOCIATED ENDONUCLEASE_HELICASE CAS3"/>
    <property type="match status" value="1"/>
</dbReference>